<keyword evidence="1" id="KW-1133">Transmembrane helix</keyword>
<proteinExistence type="predicted"/>
<dbReference type="EMBL" id="JANVAD010000010">
    <property type="protein sequence ID" value="MCS6524078.1"/>
    <property type="molecule type" value="Genomic_DNA"/>
</dbReference>
<protein>
    <submittedName>
        <fullName evidence="2">Uncharacterized protein</fullName>
    </submittedName>
</protein>
<dbReference type="GeneID" id="95325255"/>
<name>A0ABT2HLS7_9MICO</name>
<gene>
    <name evidence="2" type="ORF">NYQ28_16030</name>
</gene>
<feature type="transmembrane region" description="Helical" evidence="1">
    <location>
        <begin position="20"/>
        <end position="42"/>
    </location>
</feature>
<evidence type="ECO:0000313" key="3">
    <source>
        <dbReference type="Proteomes" id="UP001652264"/>
    </source>
</evidence>
<organism evidence="2 3">
    <name type="scientific">Curtobacterium citreum</name>
    <dbReference type="NCBI Taxonomy" id="2036"/>
    <lineage>
        <taxon>Bacteria</taxon>
        <taxon>Bacillati</taxon>
        <taxon>Actinomycetota</taxon>
        <taxon>Actinomycetes</taxon>
        <taxon>Micrococcales</taxon>
        <taxon>Microbacteriaceae</taxon>
        <taxon>Curtobacterium</taxon>
    </lineage>
</organism>
<dbReference type="RefSeq" id="WP_141862817.1">
    <property type="nucleotide sequence ID" value="NZ_BMNV01000012.1"/>
</dbReference>
<evidence type="ECO:0000313" key="2">
    <source>
        <dbReference type="EMBL" id="MCS6524078.1"/>
    </source>
</evidence>
<dbReference type="Proteomes" id="UP001652264">
    <property type="component" value="Unassembled WGS sequence"/>
</dbReference>
<sequence length="142" mass="14328">MTTTSETTTRQHPNRIAARLGTGVLVGLVTVYVVAVIATAPLGGGSTTNPLVLAGLAVVGAAAVAVGTRWPTVGTTAGAVVLLVTVFAVTQRIAWTTGTTQWWSPTDAVGYSAVSAYPAIVGAALVAASVVRGRQRDTTPDL</sequence>
<keyword evidence="1" id="KW-0472">Membrane</keyword>
<reference evidence="2 3" key="1">
    <citation type="submission" date="2022-08" db="EMBL/GenBank/DDBJ databases">
        <title>Taxonomy of Curtobacterium flaccumfaciens.</title>
        <authorList>
            <person name="Osdaghi E."/>
            <person name="Taghavi S.M."/>
            <person name="Hamidizade M."/>
            <person name="Abachi H."/>
            <person name="Fazliarab A."/>
            <person name="Baeyen S."/>
            <person name="Portier P."/>
            <person name="Van Vaerenbergh J."/>
            <person name="Jacques M.-A."/>
        </authorList>
    </citation>
    <scope>NUCLEOTIDE SEQUENCE [LARGE SCALE GENOMIC DNA]</scope>
    <source>
        <strain evidence="2 3">LMG8786T</strain>
    </source>
</reference>
<keyword evidence="1" id="KW-0812">Transmembrane</keyword>
<evidence type="ECO:0000256" key="1">
    <source>
        <dbReference type="SAM" id="Phobius"/>
    </source>
</evidence>
<feature type="transmembrane region" description="Helical" evidence="1">
    <location>
        <begin position="73"/>
        <end position="94"/>
    </location>
</feature>
<feature type="transmembrane region" description="Helical" evidence="1">
    <location>
        <begin position="114"/>
        <end position="131"/>
    </location>
</feature>
<feature type="transmembrane region" description="Helical" evidence="1">
    <location>
        <begin position="48"/>
        <end position="66"/>
    </location>
</feature>
<accession>A0ABT2HLS7</accession>
<keyword evidence="3" id="KW-1185">Reference proteome</keyword>
<comment type="caution">
    <text evidence="2">The sequence shown here is derived from an EMBL/GenBank/DDBJ whole genome shotgun (WGS) entry which is preliminary data.</text>
</comment>